<proteinExistence type="predicted"/>
<evidence type="ECO:0000313" key="1">
    <source>
        <dbReference type="EMBL" id="PWA40252.1"/>
    </source>
</evidence>
<organism evidence="1 2">
    <name type="scientific">Artemisia annua</name>
    <name type="common">Sweet wormwood</name>
    <dbReference type="NCBI Taxonomy" id="35608"/>
    <lineage>
        <taxon>Eukaryota</taxon>
        <taxon>Viridiplantae</taxon>
        <taxon>Streptophyta</taxon>
        <taxon>Embryophyta</taxon>
        <taxon>Tracheophyta</taxon>
        <taxon>Spermatophyta</taxon>
        <taxon>Magnoliopsida</taxon>
        <taxon>eudicotyledons</taxon>
        <taxon>Gunneridae</taxon>
        <taxon>Pentapetalae</taxon>
        <taxon>asterids</taxon>
        <taxon>campanulids</taxon>
        <taxon>Asterales</taxon>
        <taxon>Asteraceae</taxon>
        <taxon>Asteroideae</taxon>
        <taxon>Anthemideae</taxon>
        <taxon>Artemisiinae</taxon>
        <taxon>Artemisia</taxon>
    </lineage>
</organism>
<dbReference type="Proteomes" id="UP000245207">
    <property type="component" value="Unassembled WGS sequence"/>
</dbReference>
<dbReference type="EMBL" id="PKPP01013939">
    <property type="protein sequence ID" value="PWA40252.1"/>
    <property type="molecule type" value="Genomic_DNA"/>
</dbReference>
<gene>
    <name evidence="1" type="ORF">CTI12_AA564300</name>
</gene>
<evidence type="ECO:0008006" key="3">
    <source>
        <dbReference type="Google" id="ProtNLM"/>
    </source>
</evidence>
<comment type="caution">
    <text evidence="1">The sequence shown here is derived from an EMBL/GenBank/DDBJ whole genome shotgun (WGS) entry which is preliminary data.</text>
</comment>
<sequence>MILGDGRTCWKSECIKTNVVYKIGNGKLISLWYDNWSYLGPLINHVTHRKLYEARLKGDMTVSDLVINGKWNWPTEWYVEFPEITGLEDPMIHDLSDDRVVWRKADGSDVDFSVKTLMITSTKWTDIVQYLINKPNGNNMWSIIRRLIFAACVYSLWHERNCRIFRDETQRWEDIVCKIVNIVKCILLGLKVKDSLAVRRMALYLDHFSSISVLC</sequence>
<keyword evidence="2" id="KW-1185">Reference proteome</keyword>
<dbReference type="OrthoDB" id="1938430at2759"/>
<protein>
    <recommendedName>
        <fullName evidence="3">Reverse transcriptase domain, Reverse transcriptase zinc-binding domain protein</fullName>
    </recommendedName>
</protein>
<evidence type="ECO:0000313" key="2">
    <source>
        <dbReference type="Proteomes" id="UP000245207"/>
    </source>
</evidence>
<accession>A0A2U1KU35</accession>
<dbReference type="AlphaFoldDB" id="A0A2U1KU35"/>
<reference evidence="1 2" key="1">
    <citation type="journal article" date="2018" name="Mol. Plant">
        <title>The genome of Artemisia annua provides insight into the evolution of Asteraceae family and artemisinin biosynthesis.</title>
        <authorList>
            <person name="Shen Q."/>
            <person name="Zhang L."/>
            <person name="Liao Z."/>
            <person name="Wang S."/>
            <person name="Yan T."/>
            <person name="Shi P."/>
            <person name="Liu M."/>
            <person name="Fu X."/>
            <person name="Pan Q."/>
            <person name="Wang Y."/>
            <person name="Lv Z."/>
            <person name="Lu X."/>
            <person name="Zhang F."/>
            <person name="Jiang W."/>
            <person name="Ma Y."/>
            <person name="Chen M."/>
            <person name="Hao X."/>
            <person name="Li L."/>
            <person name="Tang Y."/>
            <person name="Lv G."/>
            <person name="Zhou Y."/>
            <person name="Sun X."/>
            <person name="Brodelius P.E."/>
            <person name="Rose J.K.C."/>
            <person name="Tang K."/>
        </authorList>
    </citation>
    <scope>NUCLEOTIDE SEQUENCE [LARGE SCALE GENOMIC DNA]</scope>
    <source>
        <strain evidence="2">cv. Huhao1</strain>
        <tissue evidence="1">Leaf</tissue>
    </source>
</reference>
<name>A0A2U1KU35_ARTAN</name>